<feature type="domain" description="Fe/B12 periplasmic-binding" evidence="2">
    <location>
        <begin position="21"/>
        <end position="262"/>
    </location>
</feature>
<evidence type="ECO:0000259" key="2">
    <source>
        <dbReference type="PROSITE" id="PS50983"/>
    </source>
</evidence>
<dbReference type="Gene3D" id="3.40.50.1980">
    <property type="entry name" value="Nitrogenase molybdenum iron protein domain"/>
    <property type="match status" value="2"/>
</dbReference>
<evidence type="ECO:0000256" key="1">
    <source>
        <dbReference type="SAM" id="SignalP"/>
    </source>
</evidence>
<comment type="caution">
    <text evidence="3">The sequence shown here is derived from an EMBL/GenBank/DDBJ whole genome shotgun (WGS) entry which is preliminary data.</text>
</comment>
<dbReference type="SUPFAM" id="SSF53807">
    <property type="entry name" value="Helical backbone' metal receptor"/>
    <property type="match status" value="1"/>
</dbReference>
<feature type="signal peptide" evidence="1">
    <location>
        <begin position="1"/>
        <end position="19"/>
    </location>
</feature>
<dbReference type="PANTHER" id="PTHR30535">
    <property type="entry name" value="VITAMIN B12-BINDING PROTEIN"/>
    <property type="match status" value="1"/>
</dbReference>
<organism evidence="3 4">
    <name type="scientific">Snodgrassella alvi SCGC AB-598-J21</name>
    <dbReference type="NCBI Taxonomy" id="1385367"/>
    <lineage>
        <taxon>Bacteria</taxon>
        <taxon>Pseudomonadati</taxon>
        <taxon>Pseudomonadota</taxon>
        <taxon>Betaproteobacteria</taxon>
        <taxon>Neisseriales</taxon>
        <taxon>Neisseriaceae</taxon>
        <taxon>Snodgrassella</taxon>
    </lineage>
</organism>
<sequence>MKKLLLAAAMCAAFPFAFAARIVTLTPDVADIVVELGSAKEVVGRERASTNPALKNVPSIGLFHGLSVEPIAARKPTLVLGSWMAQPTSIYANLNRVGVKAVNVAPKDDINGYAAGIRQIGQLIGKSKEANALADRWLSQVKQMPKTGKRYLISYDGRYVSGRGTAADELIRRAGGINAAAAIEGMKPMSREAWLAAKPDIILIAERNQKLTGGVQGLIKRPEIAASPAAKQKKIYFMPSNDIFRYGLNTPQVIPKLYKLAQ</sequence>
<dbReference type="EMBL" id="AVQL01000443">
    <property type="protein sequence ID" value="KEQ00859.1"/>
    <property type="molecule type" value="Genomic_DNA"/>
</dbReference>
<protein>
    <submittedName>
        <fullName evidence="3">ABC-type hemin transport system, periplasmic component</fullName>
    </submittedName>
</protein>
<evidence type="ECO:0000313" key="3">
    <source>
        <dbReference type="EMBL" id="KEQ00859.1"/>
    </source>
</evidence>
<feature type="chain" id="PRO_5001702021" evidence="1">
    <location>
        <begin position="20"/>
        <end position="262"/>
    </location>
</feature>
<dbReference type="PANTHER" id="PTHR30535:SF4">
    <property type="entry name" value="HEMIN-BINDING PERIPLASMIC PROTEIN HMUT"/>
    <property type="match status" value="1"/>
</dbReference>
<proteinExistence type="predicted"/>
<reference evidence="3 4" key="1">
    <citation type="journal article" date="2014" name="PLoS Genet.">
        <title>Hidden diversity in honey bee gut symbionts detected by single-cell genomics.</title>
        <authorList>
            <person name="Engel P."/>
            <person name="Stepanauskas R."/>
            <person name="Moran N."/>
        </authorList>
    </citation>
    <scope>NUCLEOTIDE SEQUENCE [LARGE SCALE GENOMIC DNA]</scope>
    <source>
        <strain evidence="3 4">SCGC AB-598-J21</strain>
    </source>
</reference>
<dbReference type="AlphaFoldDB" id="A0A074W083"/>
<dbReference type="PROSITE" id="PS50983">
    <property type="entry name" value="FE_B12_PBP"/>
    <property type="match status" value="1"/>
</dbReference>
<dbReference type="Proteomes" id="UP000027644">
    <property type="component" value="Unassembled WGS sequence"/>
</dbReference>
<dbReference type="InterPro" id="IPR050902">
    <property type="entry name" value="ABC_Transporter_SBP"/>
</dbReference>
<keyword evidence="1" id="KW-0732">Signal</keyword>
<gene>
    <name evidence="3" type="ORF">SASC598J21_013760</name>
</gene>
<dbReference type="Pfam" id="PF01497">
    <property type="entry name" value="Peripla_BP_2"/>
    <property type="match status" value="1"/>
</dbReference>
<name>A0A074W083_9NEIS</name>
<accession>A0A074W083</accession>
<evidence type="ECO:0000313" key="4">
    <source>
        <dbReference type="Proteomes" id="UP000027644"/>
    </source>
</evidence>
<dbReference type="InterPro" id="IPR002491">
    <property type="entry name" value="ABC_transptr_periplasmic_BD"/>
</dbReference>